<gene>
    <name evidence="1" type="ordered locus">Ctha_1145</name>
</gene>
<keyword evidence="2" id="KW-1185">Reference proteome</keyword>
<dbReference type="eggNOG" id="COG4782">
    <property type="taxonomic scope" value="Bacteria"/>
</dbReference>
<dbReference type="KEGG" id="cts:Ctha_1145"/>
<dbReference type="PANTHER" id="PTHR36513">
    <property type="entry name" value="ABC TRANSMEMBRANE TYPE-1 DOMAIN-CONTAINING PROTEIN"/>
    <property type="match status" value="1"/>
</dbReference>
<name>B3QYI1_CHLT3</name>
<dbReference type="Gene3D" id="3.40.50.1820">
    <property type="entry name" value="alpha/beta hydrolase"/>
    <property type="match status" value="1"/>
</dbReference>
<reference evidence="1 2" key="1">
    <citation type="submission" date="2008-06" db="EMBL/GenBank/DDBJ databases">
        <title>Complete sequence of Chloroherpeton thalassium ATCC 35110.</title>
        <authorList>
            <consortium name="US DOE Joint Genome Institute"/>
            <person name="Lucas S."/>
            <person name="Copeland A."/>
            <person name="Lapidus A."/>
            <person name="Glavina del Rio T."/>
            <person name="Dalin E."/>
            <person name="Tice H."/>
            <person name="Bruce D."/>
            <person name="Goodwin L."/>
            <person name="Pitluck S."/>
            <person name="Schmutz J."/>
            <person name="Larimer F."/>
            <person name="Land M."/>
            <person name="Hauser L."/>
            <person name="Kyrpides N."/>
            <person name="Mikhailova N."/>
            <person name="Liu Z."/>
            <person name="Li T."/>
            <person name="Zhao F."/>
            <person name="Overmann J."/>
            <person name="Bryant D.A."/>
            <person name="Richardson P."/>
        </authorList>
    </citation>
    <scope>NUCLEOTIDE SEQUENCE [LARGE SCALE GENOMIC DNA]</scope>
    <source>
        <strain evidence="2">ATCC 35110 / GB-78</strain>
    </source>
</reference>
<dbReference type="EMBL" id="CP001100">
    <property type="protein sequence ID" value="ACF13609.1"/>
    <property type="molecule type" value="Genomic_DNA"/>
</dbReference>
<dbReference type="ESTHER" id="chlt3-b3qyi1">
    <property type="family name" value="Duf_900"/>
</dbReference>
<dbReference type="PANTHER" id="PTHR36513:SF1">
    <property type="entry name" value="TRANSMEMBRANE PROTEIN"/>
    <property type="match status" value="1"/>
</dbReference>
<evidence type="ECO:0000313" key="2">
    <source>
        <dbReference type="Proteomes" id="UP000001208"/>
    </source>
</evidence>
<evidence type="ECO:0000313" key="1">
    <source>
        <dbReference type="EMBL" id="ACF13609.1"/>
    </source>
</evidence>
<dbReference type="Proteomes" id="UP000001208">
    <property type="component" value="Chromosome"/>
</dbReference>
<dbReference type="InterPro" id="IPR010297">
    <property type="entry name" value="DUF900_hydrolase"/>
</dbReference>
<dbReference type="Pfam" id="PF05990">
    <property type="entry name" value="DUF900"/>
    <property type="match status" value="1"/>
</dbReference>
<accession>B3QYI1</accession>
<dbReference type="RefSeq" id="WP_012499693.1">
    <property type="nucleotide sequence ID" value="NC_011026.1"/>
</dbReference>
<dbReference type="SUPFAM" id="SSF53474">
    <property type="entry name" value="alpha/beta-Hydrolases"/>
    <property type="match status" value="1"/>
</dbReference>
<sequence length="462" mass="52868">METIHWGFLQGFDQWQDVFQQLHIEAKRLLKEKDMEKLDLLWKQIEEFLMQCPSDFQDLIEQAEQLAEQLLAMLSHAENPDEMLESEAFEEPGELEADFPPFSESKGMDLLGFSADRFFGGAASAEGFLGTDEKVAYHIMQVFHATDRKPTGKSKPGDFYGYERGKLHYGMCEVSIPKNHQTGELESPSVLRLEFRDNPEKHVALLKITEQEKGIFFQTLSDRLNQSEKKAAFIFVHGYNVSFEDAARRTAQMAFDLQFKGAPIFYSWPSHAKLLKYTADENNVEWSQGNFEAFMKDFCEKTDAENIYLIAHSMGNRCLAKGIKELVETDPAVRARFREIILTAPDIDADVFKEQIAPVIAMPNFPVTLYASSKDKALRLSKLLHGGYPRAGESGEQLVLADGIETIDSTNVDTSLLGHGYFSDNRSVLSDIYYLLKDLRPDKRYLSQIHHPPKQKYWEFQR</sequence>
<dbReference type="AlphaFoldDB" id="B3QYI1"/>
<proteinExistence type="predicted"/>
<organism evidence="1 2">
    <name type="scientific">Chloroherpeton thalassium (strain ATCC 35110 / GB-78)</name>
    <dbReference type="NCBI Taxonomy" id="517418"/>
    <lineage>
        <taxon>Bacteria</taxon>
        <taxon>Pseudomonadati</taxon>
        <taxon>Chlorobiota</taxon>
        <taxon>Chlorobiia</taxon>
        <taxon>Chlorobiales</taxon>
        <taxon>Chloroherpetonaceae</taxon>
        <taxon>Chloroherpeton</taxon>
    </lineage>
</organism>
<dbReference type="InterPro" id="IPR029058">
    <property type="entry name" value="AB_hydrolase_fold"/>
</dbReference>
<dbReference type="HOGENOM" id="CLU_030170_2_0_10"/>
<protein>
    <submittedName>
        <fullName evidence="1">Uncharacterized protein</fullName>
    </submittedName>
</protein>